<dbReference type="Gene3D" id="2.130.10.10">
    <property type="entry name" value="YVTN repeat-like/Quinoprotein amine dehydrogenase"/>
    <property type="match status" value="1"/>
</dbReference>
<dbReference type="SUPFAM" id="SSF50998">
    <property type="entry name" value="Quinoprotein alcohol dehydrogenase-like"/>
    <property type="match status" value="1"/>
</dbReference>
<name>A0A1H6W897_9DEIO</name>
<evidence type="ECO:0000313" key="3">
    <source>
        <dbReference type="EMBL" id="SEJ13271.1"/>
    </source>
</evidence>
<dbReference type="PANTHER" id="PTHR34512:SF30">
    <property type="entry name" value="OUTER MEMBRANE PROTEIN ASSEMBLY FACTOR BAMB"/>
    <property type="match status" value="1"/>
</dbReference>
<dbReference type="AlphaFoldDB" id="A0A1H6W897"/>
<dbReference type="EMBL" id="FNZA01000004">
    <property type="protein sequence ID" value="SEJ13271.1"/>
    <property type="molecule type" value="Genomic_DNA"/>
</dbReference>
<evidence type="ECO:0000259" key="2">
    <source>
        <dbReference type="Pfam" id="PF13360"/>
    </source>
</evidence>
<reference evidence="4" key="1">
    <citation type="submission" date="2016-10" db="EMBL/GenBank/DDBJ databases">
        <authorList>
            <person name="Varghese N."/>
            <person name="Submissions S."/>
        </authorList>
    </citation>
    <scope>NUCLEOTIDE SEQUENCE [LARGE SCALE GENOMIC DNA]</scope>
    <source>
        <strain evidence="4">CGMCC 1.10218</strain>
    </source>
</reference>
<dbReference type="Proteomes" id="UP000199223">
    <property type="component" value="Unassembled WGS sequence"/>
</dbReference>
<dbReference type="STRING" id="856736.SAMN04488058_10492"/>
<feature type="domain" description="Pyrrolo-quinoline quinone repeat" evidence="2">
    <location>
        <begin position="67"/>
        <end position="258"/>
    </location>
</feature>
<evidence type="ECO:0000313" key="4">
    <source>
        <dbReference type="Proteomes" id="UP000199223"/>
    </source>
</evidence>
<proteinExistence type="predicted"/>
<dbReference type="InterPro" id="IPR015943">
    <property type="entry name" value="WD40/YVTN_repeat-like_dom_sf"/>
</dbReference>
<sequence>MRRLLLLAALTLGLAFAQTDGANEYRFSAPFITPRFQDQEEVAATPARWSAPLDFREGQSVLAAADGVVAHLDRGALVVRDFVTGRVLWRRPATLAGFAAAGGRVVLRTARGELAALDLRSGRELWRRRIAETGDGLYAPAWHGDLLTVTAVPLGMQLARTAVLEAKTGWVLFWTLPQEALIERAGDLFVTRQGDDLHPERGSLFRGREVQGGRVRWTVRAAAFLRREGDALYFQAADSRPALGAGRGLLQLLTVDARTGETVRRSVPVSFPELAGEKGASYGQVKLDGTCLWTPASSGDALRFVACQRRDGQPGGVRLNIGGPGPVWSGDYWLAGPTLGRLWLSDTRTRVSSVDVRTGRRASYLPHGFERSLSRFDVTGGRVVVASTDGQVLVYRPDGSQPVSRHVTRSRLFGPSVVRGGRLLVQGEREVQVFPTR</sequence>
<dbReference type="RefSeq" id="WP_092263867.1">
    <property type="nucleotide sequence ID" value="NZ_FNZA01000004.1"/>
</dbReference>
<dbReference type="PANTHER" id="PTHR34512">
    <property type="entry name" value="CELL SURFACE PROTEIN"/>
    <property type="match status" value="1"/>
</dbReference>
<dbReference type="InterPro" id="IPR002372">
    <property type="entry name" value="PQQ_rpt_dom"/>
</dbReference>
<keyword evidence="1" id="KW-0732">Signal</keyword>
<evidence type="ECO:0000256" key="1">
    <source>
        <dbReference type="SAM" id="SignalP"/>
    </source>
</evidence>
<gene>
    <name evidence="3" type="ORF">SAMN04488058_10492</name>
</gene>
<keyword evidence="4" id="KW-1185">Reference proteome</keyword>
<organism evidence="3 4">
    <name type="scientific">Deinococcus reticulitermitis</name>
    <dbReference type="NCBI Taxonomy" id="856736"/>
    <lineage>
        <taxon>Bacteria</taxon>
        <taxon>Thermotogati</taxon>
        <taxon>Deinococcota</taxon>
        <taxon>Deinococci</taxon>
        <taxon>Deinococcales</taxon>
        <taxon>Deinococcaceae</taxon>
        <taxon>Deinococcus</taxon>
    </lineage>
</organism>
<feature type="signal peptide" evidence="1">
    <location>
        <begin position="1"/>
        <end position="17"/>
    </location>
</feature>
<feature type="chain" id="PRO_5011576405" evidence="1">
    <location>
        <begin position="18"/>
        <end position="437"/>
    </location>
</feature>
<dbReference type="OrthoDB" id="9816081at2"/>
<accession>A0A1H6W897</accession>
<dbReference type="InterPro" id="IPR011047">
    <property type="entry name" value="Quinoprotein_ADH-like_sf"/>
</dbReference>
<protein>
    <submittedName>
        <fullName evidence="3">PQQ-like domain-containing protein</fullName>
    </submittedName>
</protein>
<dbReference type="Pfam" id="PF13360">
    <property type="entry name" value="PQQ_2"/>
    <property type="match status" value="1"/>
</dbReference>